<dbReference type="CDD" id="cd02869">
    <property type="entry name" value="PseudoU_synth_RluA_like"/>
    <property type="match status" value="1"/>
</dbReference>
<dbReference type="InterPro" id="IPR006145">
    <property type="entry name" value="PsdUridine_synth_RsuA/RluA"/>
</dbReference>
<evidence type="ECO:0000313" key="6">
    <source>
        <dbReference type="Proteomes" id="UP000065734"/>
    </source>
</evidence>
<reference evidence="4" key="1">
    <citation type="journal article" date="2015" name="Genome Announc.">
        <title>Complete Genome Sequence of the Bacteriochlorophyll b-Producing Photosynthetic Bacterium Blastochloris viridis.</title>
        <authorList>
            <person name="Tsukatani Y."/>
            <person name="Hirose Y."/>
            <person name="Harada J."/>
            <person name="Misawa N."/>
            <person name="Mori K."/>
            <person name="Inoue K."/>
            <person name="Tamiaki H."/>
        </authorList>
    </citation>
    <scope>NUCLEOTIDE SEQUENCE [LARGE SCALE GENOMIC DNA]</scope>
    <source>
        <strain evidence="4">DSM 133</strain>
    </source>
</reference>
<evidence type="ECO:0000256" key="1">
    <source>
        <dbReference type="ARBA" id="ARBA00010876"/>
    </source>
</evidence>
<dbReference type="PANTHER" id="PTHR21600">
    <property type="entry name" value="MITOCHONDRIAL RNA PSEUDOURIDINE SYNTHASE"/>
    <property type="match status" value="1"/>
</dbReference>
<sequence>MTGEELQARLLHRDAMMLVIDKPAGLPVHSGPKGGESLEQLFDALRFGLPRAPALAHRLDKDTSGCLVLGRHRKALARLGDLFKSGRVSKTYWAVVEGTPDTDEGLIDLPLATKEPGRGWWMKVDPAGAPSKTRFRVRGRAASSHGGGDLTWVEFEPLTGRTHQLRVHSAACGFPILGDAVYGQALRFGGPPLHLHARAVTVPFAPGAEPVTATAPVPEHMRAALAACGAEV</sequence>
<dbReference type="EMBL" id="AP014854">
    <property type="protein sequence ID" value="BAR98784.1"/>
    <property type="molecule type" value="Genomic_DNA"/>
</dbReference>
<dbReference type="EMBL" id="LN907867">
    <property type="protein sequence ID" value="CUU43882.1"/>
    <property type="molecule type" value="Genomic_DNA"/>
</dbReference>
<dbReference type="RefSeq" id="WP_055036004.1">
    <property type="nucleotide sequence ID" value="NZ_AP014854.2"/>
</dbReference>
<evidence type="ECO:0000259" key="3">
    <source>
        <dbReference type="Pfam" id="PF00849"/>
    </source>
</evidence>
<dbReference type="PROSITE" id="PS01129">
    <property type="entry name" value="PSI_RLU"/>
    <property type="match status" value="1"/>
</dbReference>
<dbReference type="InterPro" id="IPR050188">
    <property type="entry name" value="RluA_PseudoU_synthase"/>
</dbReference>
<protein>
    <submittedName>
        <fullName evidence="5">Ribosomal large subunit pseudouridine synthase A</fullName>
        <ecNumber evidence="5">5.4.99.28</ecNumber>
    </submittedName>
    <submittedName>
        <fullName evidence="4">Ribosomal large subunit pseudouridine synthase C</fullName>
    </submittedName>
</protein>
<dbReference type="PATRIC" id="fig|1079.6.peg.151"/>
<keyword evidence="6" id="KW-1185">Reference proteome</keyword>
<dbReference type="GO" id="GO:0160151">
    <property type="term" value="F:tRNA pseudouridine(32) synthase activity"/>
    <property type="evidence" value="ECO:0007669"/>
    <property type="project" value="UniProtKB-EC"/>
</dbReference>
<gene>
    <name evidence="5" type="primary">rluA</name>
    <name evidence="4" type="ORF">BV133_1191</name>
    <name evidence="5" type="ORF">BVIRIDIS_29100</name>
</gene>
<evidence type="ECO:0000313" key="4">
    <source>
        <dbReference type="EMBL" id="BAR98784.1"/>
    </source>
</evidence>
<dbReference type="Gene3D" id="3.30.2350.10">
    <property type="entry name" value="Pseudouridine synthase"/>
    <property type="match status" value="1"/>
</dbReference>
<proteinExistence type="inferred from homology"/>
<organism evidence="5 6">
    <name type="scientific">Blastochloris viridis</name>
    <name type="common">Rhodopseudomonas viridis</name>
    <dbReference type="NCBI Taxonomy" id="1079"/>
    <lineage>
        <taxon>Bacteria</taxon>
        <taxon>Pseudomonadati</taxon>
        <taxon>Pseudomonadota</taxon>
        <taxon>Alphaproteobacteria</taxon>
        <taxon>Hyphomicrobiales</taxon>
        <taxon>Blastochloridaceae</taxon>
        <taxon>Blastochloris</taxon>
    </lineage>
</organism>
<comment type="similarity">
    <text evidence="1">Belongs to the pseudouridine synthase RluA family.</text>
</comment>
<keyword evidence="2 5" id="KW-0413">Isomerase</keyword>
<reference evidence="5" key="2">
    <citation type="submission" date="2015-11" db="EMBL/GenBank/DDBJ databases">
        <authorList>
            <person name="Zhang Y."/>
            <person name="Guo Z."/>
        </authorList>
    </citation>
    <scope>NUCLEOTIDE SEQUENCE</scope>
    <source>
        <strain evidence="5">1</strain>
    </source>
</reference>
<dbReference type="AlphaFoldDB" id="A0A0H5BCC6"/>
<dbReference type="GO" id="GO:0003723">
    <property type="term" value="F:RNA binding"/>
    <property type="evidence" value="ECO:0007669"/>
    <property type="project" value="InterPro"/>
</dbReference>
<dbReference type="Proteomes" id="UP000065734">
    <property type="component" value="Chromosome I"/>
</dbReference>
<name>A0A0H5BCC6_BLAVI</name>
<dbReference type="Pfam" id="PF00849">
    <property type="entry name" value="PseudoU_synth_2"/>
    <property type="match status" value="1"/>
</dbReference>
<feature type="domain" description="Pseudouridine synthase RsuA/RluA-like" evidence="3">
    <location>
        <begin position="17"/>
        <end position="171"/>
    </location>
</feature>
<dbReference type="GO" id="GO:0000455">
    <property type="term" value="P:enzyme-directed rRNA pseudouridine synthesis"/>
    <property type="evidence" value="ECO:0007669"/>
    <property type="project" value="TreeGrafter"/>
</dbReference>
<dbReference type="EC" id="5.4.99.28" evidence="5"/>
<reference evidence="6" key="3">
    <citation type="journal article" date="2016" name="Genome Announc.">
        <title>Revised genome sequence of the purple photosynthetic bacterium Blastochloris viridis.</title>
        <authorList>
            <person name="Liu L.N."/>
            <person name="Faulkner M."/>
            <person name="Liu X."/>
            <person name="Huang F."/>
            <person name="Darby A.C."/>
            <person name="Hall N."/>
        </authorList>
    </citation>
    <scope>NUCLEOTIDE SEQUENCE [LARGE SCALE GENOMIC DNA]</scope>
    <source>
        <strain evidence="6">ATCC 19567 / DSM 133 / F</strain>
    </source>
</reference>
<accession>A0A0H5BCC6</accession>
<dbReference type="KEGG" id="bvr:BVIR_144"/>
<dbReference type="OrthoDB" id="9807829at2"/>
<dbReference type="PANTHER" id="PTHR21600:SF44">
    <property type="entry name" value="RIBOSOMAL LARGE SUBUNIT PSEUDOURIDINE SYNTHASE D"/>
    <property type="match status" value="1"/>
</dbReference>
<evidence type="ECO:0000256" key="2">
    <source>
        <dbReference type="ARBA" id="ARBA00023235"/>
    </source>
</evidence>
<evidence type="ECO:0000313" key="5">
    <source>
        <dbReference type="EMBL" id="CUU43882.1"/>
    </source>
</evidence>
<dbReference type="InterPro" id="IPR006224">
    <property type="entry name" value="PsdUridine_synth_RluA-like_CS"/>
</dbReference>
<dbReference type="InterPro" id="IPR020103">
    <property type="entry name" value="PsdUridine_synth_cat_dom_sf"/>
</dbReference>
<dbReference type="SUPFAM" id="SSF55120">
    <property type="entry name" value="Pseudouridine synthase"/>
    <property type="match status" value="1"/>
</dbReference>
<dbReference type="STRING" id="1079.BVIR_144"/>